<dbReference type="PANTHER" id="PTHR30055:SF209">
    <property type="entry name" value="POSSIBLE TRANSCRIPTIONAL REGULATORY PROTEIN (PROBABLY TETR-FAMILY)"/>
    <property type="match status" value="1"/>
</dbReference>
<sequence length="223" mass="23509">MTPPTAPEPRRSNARANRARILAVAQVELSRNPDATLEDVARATGVVRRTVFGHFPGRPALLEAVAQEVSQVLGEAVRTSVSPDDPPERALARFVLGIWPVGDRYRMLIGLARRDLGHERVSELLAPAREKVTSILERGQALGAIPAHVPPRVLSAALEAMALSLIESVGAEAWHDDGTATATATLIAAGVPARRAEAEVHDLAALLSRTGKAAGAPESAETG</sequence>
<keyword evidence="1 2" id="KW-0238">DNA-binding</keyword>
<feature type="domain" description="HTH tetR-type" evidence="3">
    <location>
        <begin position="15"/>
        <end position="73"/>
    </location>
</feature>
<dbReference type="InterPro" id="IPR009057">
    <property type="entry name" value="Homeodomain-like_sf"/>
</dbReference>
<proteinExistence type="predicted"/>
<evidence type="ECO:0000313" key="5">
    <source>
        <dbReference type="Proteomes" id="UP000501179"/>
    </source>
</evidence>
<evidence type="ECO:0000256" key="2">
    <source>
        <dbReference type="PROSITE-ProRule" id="PRU00335"/>
    </source>
</evidence>
<dbReference type="SUPFAM" id="SSF46689">
    <property type="entry name" value="Homeodomain-like"/>
    <property type="match status" value="1"/>
</dbReference>
<feature type="DNA-binding region" description="H-T-H motif" evidence="2">
    <location>
        <begin position="36"/>
        <end position="55"/>
    </location>
</feature>
<name>A0A6G9H7U2_9ACTN</name>
<organism evidence="4 5">
    <name type="scientific">Streptomyces liangshanensis</name>
    <dbReference type="NCBI Taxonomy" id="2717324"/>
    <lineage>
        <taxon>Bacteria</taxon>
        <taxon>Bacillati</taxon>
        <taxon>Actinomycetota</taxon>
        <taxon>Actinomycetes</taxon>
        <taxon>Kitasatosporales</taxon>
        <taxon>Streptomycetaceae</taxon>
        <taxon>Streptomyces</taxon>
    </lineage>
</organism>
<dbReference type="AlphaFoldDB" id="A0A6G9H7U2"/>
<dbReference type="PANTHER" id="PTHR30055">
    <property type="entry name" value="HTH-TYPE TRANSCRIPTIONAL REGULATOR RUTR"/>
    <property type="match status" value="1"/>
</dbReference>
<dbReference type="EMBL" id="CP050177">
    <property type="protein sequence ID" value="QIQ06376.1"/>
    <property type="molecule type" value="Genomic_DNA"/>
</dbReference>
<keyword evidence="5" id="KW-1185">Reference proteome</keyword>
<reference evidence="4 5" key="1">
    <citation type="submission" date="2020-03" db="EMBL/GenBank/DDBJ databases">
        <title>A novel species.</title>
        <authorList>
            <person name="Gao J."/>
        </authorList>
    </citation>
    <scope>NUCLEOTIDE SEQUENCE [LARGE SCALE GENOMIC DNA]</scope>
    <source>
        <strain evidence="4 5">QMT-12</strain>
    </source>
</reference>
<gene>
    <name evidence="4" type="ORF">HA039_32320</name>
</gene>
<evidence type="ECO:0000313" key="4">
    <source>
        <dbReference type="EMBL" id="QIQ06376.1"/>
    </source>
</evidence>
<dbReference type="PROSITE" id="PS50977">
    <property type="entry name" value="HTH_TETR_2"/>
    <property type="match status" value="1"/>
</dbReference>
<accession>A0A6G9H7U2</accession>
<dbReference type="Proteomes" id="UP000501179">
    <property type="component" value="Chromosome"/>
</dbReference>
<dbReference type="GO" id="GO:0000976">
    <property type="term" value="F:transcription cis-regulatory region binding"/>
    <property type="evidence" value="ECO:0007669"/>
    <property type="project" value="TreeGrafter"/>
</dbReference>
<dbReference type="InterPro" id="IPR001647">
    <property type="entry name" value="HTH_TetR"/>
</dbReference>
<dbReference type="SUPFAM" id="SSF48498">
    <property type="entry name" value="Tetracyclin repressor-like, C-terminal domain"/>
    <property type="match status" value="1"/>
</dbReference>
<protein>
    <submittedName>
        <fullName evidence="4">TetR/AcrR family transcriptional regulator</fullName>
    </submittedName>
</protein>
<dbReference type="InterPro" id="IPR050109">
    <property type="entry name" value="HTH-type_TetR-like_transc_reg"/>
</dbReference>
<dbReference type="KEGG" id="slia:HA039_32320"/>
<dbReference type="RefSeq" id="WP_167035411.1">
    <property type="nucleotide sequence ID" value="NZ_CP050177.1"/>
</dbReference>
<dbReference type="Pfam" id="PF00440">
    <property type="entry name" value="TetR_N"/>
    <property type="match status" value="1"/>
</dbReference>
<evidence type="ECO:0000259" key="3">
    <source>
        <dbReference type="PROSITE" id="PS50977"/>
    </source>
</evidence>
<dbReference type="InterPro" id="IPR036271">
    <property type="entry name" value="Tet_transcr_reg_TetR-rel_C_sf"/>
</dbReference>
<evidence type="ECO:0000256" key="1">
    <source>
        <dbReference type="ARBA" id="ARBA00023125"/>
    </source>
</evidence>
<dbReference type="Gene3D" id="1.10.357.10">
    <property type="entry name" value="Tetracycline Repressor, domain 2"/>
    <property type="match status" value="1"/>
</dbReference>
<dbReference type="GO" id="GO:0003700">
    <property type="term" value="F:DNA-binding transcription factor activity"/>
    <property type="evidence" value="ECO:0007669"/>
    <property type="project" value="TreeGrafter"/>
</dbReference>